<name>A0AAV1IP79_9CHLO</name>
<keyword evidence="2 3" id="KW-0732">Signal</keyword>
<organism evidence="4 5">
    <name type="scientific">Coccomyxa viridis</name>
    <dbReference type="NCBI Taxonomy" id="1274662"/>
    <lineage>
        <taxon>Eukaryota</taxon>
        <taxon>Viridiplantae</taxon>
        <taxon>Chlorophyta</taxon>
        <taxon>core chlorophytes</taxon>
        <taxon>Trebouxiophyceae</taxon>
        <taxon>Trebouxiophyceae incertae sedis</taxon>
        <taxon>Coccomyxaceae</taxon>
        <taxon>Coccomyxa</taxon>
    </lineage>
</organism>
<proteinExistence type="inferred from homology"/>
<dbReference type="Gene3D" id="3.40.50.1110">
    <property type="entry name" value="SGNH hydrolase"/>
    <property type="match status" value="1"/>
</dbReference>
<protein>
    <submittedName>
        <fullName evidence="4">Uncharacterized protein</fullName>
    </submittedName>
</protein>
<evidence type="ECO:0000256" key="1">
    <source>
        <dbReference type="ARBA" id="ARBA00008668"/>
    </source>
</evidence>
<sequence length="457" mass="49614">MLQEKGQILLIIFVAAAGSVSAKRLAIFGDSVSDNGNGTNPLVKATFEKLGFQNPPDYPPERQYQTGRWSNGPTWPDYLIARLNGYELHDRAVGGSTIRPTVNMVGDFYPNNLQSNKLGRTPTVLPGLKGQIDKYFADTGPATADDVFIVESGNNDITAAVTGNFSGIVNFAKNAALDAPLEDAIERIRAGVEEALETIYARGGRKFLVWGLVAIEQVPIVQTVNKYVNVLDEFFTHTYNDTTTQYGLKVSAAADAAIQAAISNFTAAHTADPPLVQFFDLAGLQRSFKKQALELGFIDTVNGCVTGMILTDYATSNQENLGTLVTTFPGAATTLALSHDDMLRDKLNLDAYIIETLFGPVLKARPNNTVDFLGHFSENVFHLERNSTKSNKLGHVLGAALTSLPIGEGGVNPYNFVPSCITNAGSHLYHDEVHPTTKQHQLISDAFYKQVQGTYFS</sequence>
<gene>
    <name evidence="4" type="ORF">CVIRNUC_011125</name>
</gene>
<evidence type="ECO:0000313" key="4">
    <source>
        <dbReference type="EMBL" id="CAK0787903.1"/>
    </source>
</evidence>
<comment type="caution">
    <text evidence="4">The sequence shown here is derived from an EMBL/GenBank/DDBJ whole genome shotgun (WGS) entry which is preliminary data.</text>
</comment>
<dbReference type="EMBL" id="CAUYUE010000018">
    <property type="protein sequence ID" value="CAK0787903.1"/>
    <property type="molecule type" value="Genomic_DNA"/>
</dbReference>
<evidence type="ECO:0000256" key="2">
    <source>
        <dbReference type="ARBA" id="ARBA00022729"/>
    </source>
</evidence>
<dbReference type="AlphaFoldDB" id="A0AAV1IP79"/>
<dbReference type="PANTHER" id="PTHR45642:SF139">
    <property type="entry name" value="SGNH HYDROLASE-TYPE ESTERASE DOMAIN-CONTAINING PROTEIN"/>
    <property type="match status" value="1"/>
</dbReference>
<dbReference type="InterPro" id="IPR036514">
    <property type="entry name" value="SGNH_hydro_sf"/>
</dbReference>
<dbReference type="GO" id="GO:0016788">
    <property type="term" value="F:hydrolase activity, acting on ester bonds"/>
    <property type="evidence" value="ECO:0007669"/>
    <property type="project" value="InterPro"/>
</dbReference>
<dbReference type="InterPro" id="IPR001087">
    <property type="entry name" value="GDSL"/>
</dbReference>
<dbReference type="Pfam" id="PF00657">
    <property type="entry name" value="Lipase_GDSL"/>
    <property type="match status" value="1"/>
</dbReference>
<evidence type="ECO:0000256" key="3">
    <source>
        <dbReference type="SAM" id="SignalP"/>
    </source>
</evidence>
<keyword evidence="5" id="KW-1185">Reference proteome</keyword>
<dbReference type="Proteomes" id="UP001314263">
    <property type="component" value="Unassembled WGS sequence"/>
</dbReference>
<dbReference type="PANTHER" id="PTHR45642">
    <property type="entry name" value="GDSL ESTERASE/LIPASE EXL3"/>
    <property type="match status" value="1"/>
</dbReference>
<accession>A0AAV1IP79</accession>
<evidence type="ECO:0000313" key="5">
    <source>
        <dbReference type="Proteomes" id="UP001314263"/>
    </source>
</evidence>
<dbReference type="InterPro" id="IPR050592">
    <property type="entry name" value="GDSL_lipolytic_enzyme"/>
</dbReference>
<dbReference type="SUPFAM" id="SSF52266">
    <property type="entry name" value="SGNH hydrolase"/>
    <property type="match status" value="1"/>
</dbReference>
<feature type="signal peptide" evidence="3">
    <location>
        <begin position="1"/>
        <end position="22"/>
    </location>
</feature>
<feature type="chain" id="PRO_5043807770" evidence="3">
    <location>
        <begin position="23"/>
        <end position="457"/>
    </location>
</feature>
<comment type="similarity">
    <text evidence="1">Belongs to the 'GDSL' lipolytic enzyme family.</text>
</comment>
<reference evidence="4 5" key="1">
    <citation type="submission" date="2023-10" db="EMBL/GenBank/DDBJ databases">
        <authorList>
            <person name="Maclean D."/>
            <person name="Macfadyen A."/>
        </authorList>
    </citation>
    <scope>NUCLEOTIDE SEQUENCE [LARGE SCALE GENOMIC DNA]</scope>
</reference>